<protein>
    <submittedName>
        <fullName evidence="2">Uncharacterized protein</fullName>
    </submittedName>
</protein>
<keyword evidence="3" id="KW-1185">Reference proteome</keyword>
<gene>
    <name evidence="2" type="ORF">NTJ_15068</name>
</gene>
<proteinExistence type="predicted"/>
<evidence type="ECO:0000256" key="1">
    <source>
        <dbReference type="SAM" id="MobiDB-lite"/>
    </source>
</evidence>
<feature type="region of interest" description="Disordered" evidence="1">
    <location>
        <begin position="75"/>
        <end position="104"/>
    </location>
</feature>
<accession>A0ABN7BDB2</accession>
<organism evidence="2 3">
    <name type="scientific">Nesidiocoris tenuis</name>
    <dbReference type="NCBI Taxonomy" id="355587"/>
    <lineage>
        <taxon>Eukaryota</taxon>
        <taxon>Metazoa</taxon>
        <taxon>Ecdysozoa</taxon>
        <taxon>Arthropoda</taxon>
        <taxon>Hexapoda</taxon>
        <taxon>Insecta</taxon>
        <taxon>Pterygota</taxon>
        <taxon>Neoptera</taxon>
        <taxon>Paraneoptera</taxon>
        <taxon>Hemiptera</taxon>
        <taxon>Heteroptera</taxon>
        <taxon>Panheteroptera</taxon>
        <taxon>Cimicomorpha</taxon>
        <taxon>Miridae</taxon>
        <taxon>Dicyphina</taxon>
        <taxon>Nesidiocoris</taxon>
    </lineage>
</organism>
<evidence type="ECO:0000313" key="2">
    <source>
        <dbReference type="EMBL" id="BET02249.1"/>
    </source>
</evidence>
<reference evidence="2 3" key="1">
    <citation type="submission" date="2023-09" db="EMBL/GenBank/DDBJ databases">
        <title>Nesidiocoris tenuis whole genome shotgun sequence.</title>
        <authorList>
            <person name="Shibata T."/>
            <person name="Shimoda M."/>
            <person name="Kobayashi T."/>
            <person name="Uehara T."/>
        </authorList>
    </citation>
    <scope>NUCLEOTIDE SEQUENCE [LARGE SCALE GENOMIC DNA]</scope>
    <source>
        <strain evidence="2 3">Japan</strain>
    </source>
</reference>
<dbReference type="EMBL" id="AP028922">
    <property type="protein sequence ID" value="BET02249.1"/>
    <property type="molecule type" value="Genomic_DNA"/>
</dbReference>
<evidence type="ECO:0000313" key="3">
    <source>
        <dbReference type="Proteomes" id="UP001307889"/>
    </source>
</evidence>
<dbReference type="Proteomes" id="UP001307889">
    <property type="component" value="Chromosome 14"/>
</dbReference>
<feature type="region of interest" description="Disordered" evidence="1">
    <location>
        <begin position="26"/>
        <end position="56"/>
    </location>
</feature>
<name>A0ABN7BDB2_9HEMI</name>
<sequence length="104" mass="11340">MKFENENSQFIDTTRFCRFRNSSRCSSGPVRKPTVPSFVPSWMTSGDGRSSRKGEVVHPGHSHFFLGTNPFLPRSPPCPAGKVSPPVTGGEVSDESKPPTLAFS</sequence>